<protein>
    <recommendedName>
        <fullName evidence="5">Phytanoyl-CoA dioxygenase domain-containing protein 1</fullName>
    </recommendedName>
</protein>
<comment type="similarity">
    <text evidence="4">Belongs to the PhyH family. PHYHD1 subfamily.</text>
</comment>
<dbReference type="EMBL" id="LR788981">
    <property type="protein sequence ID" value="CAB3264843.1"/>
    <property type="molecule type" value="mRNA"/>
</dbReference>
<keyword evidence="3" id="KW-0408">Iron</keyword>
<sequence>MKDYAFTDAQKQKFEDDGFLVIEDFFTSSQCDEMQKECFRIVDEMNPLDHREVFSTDDHEQMKSEYLLNSSDKIGFFWEKEAINNDGSLLKPKHESINKIGHALHALSPTFKTATFDPRVKEILRKLRFVRPVVPQSMYIFKPPGIGGEVCRHIDASFLYSEPLKLIGFWVALQDATEENGCMWFARGSHKNTEVTMRMVRNPVDGALPHTLFEGEMEHLPFDKYEITPVKRGSLVLIHGKVHHYSKKNTSQSSRHIYTYHVTESSQSAWSKRNWLQPSQALPFPPVYDDSCLNSA</sequence>
<dbReference type="PANTHER" id="PTHR20883">
    <property type="entry name" value="PHYTANOYL-COA DIOXYGENASE DOMAIN CONTAINING 1"/>
    <property type="match status" value="1"/>
</dbReference>
<dbReference type="AlphaFoldDB" id="A0A6F9DPD3"/>
<keyword evidence="7" id="KW-0223">Dioxygenase</keyword>
<evidence type="ECO:0000256" key="1">
    <source>
        <dbReference type="ARBA" id="ARBA00001962"/>
    </source>
</evidence>
<dbReference type="Pfam" id="PF05721">
    <property type="entry name" value="PhyH"/>
    <property type="match status" value="1"/>
</dbReference>
<evidence type="ECO:0000256" key="6">
    <source>
        <dbReference type="ARBA" id="ARBA00045487"/>
    </source>
</evidence>
<name>A0A6F9DPD3_9ASCI</name>
<dbReference type="GO" id="GO:0051213">
    <property type="term" value="F:dioxygenase activity"/>
    <property type="evidence" value="ECO:0007669"/>
    <property type="project" value="UniProtKB-KW"/>
</dbReference>
<dbReference type="GO" id="GO:0046872">
    <property type="term" value="F:metal ion binding"/>
    <property type="evidence" value="ECO:0007669"/>
    <property type="project" value="UniProtKB-KW"/>
</dbReference>
<evidence type="ECO:0000256" key="4">
    <source>
        <dbReference type="ARBA" id="ARBA00038356"/>
    </source>
</evidence>
<organism evidence="7">
    <name type="scientific">Phallusia mammillata</name>
    <dbReference type="NCBI Taxonomy" id="59560"/>
    <lineage>
        <taxon>Eukaryota</taxon>
        <taxon>Metazoa</taxon>
        <taxon>Chordata</taxon>
        <taxon>Tunicata</taxon>
        <taxon>Ascidiacea</taxon>
        <taxon>Phlebobranchia</taxon>
        <taxon>Ascidiidae</taxon>
        <taxon>Phallusia</taxon>
    </lineage>
</organism>
<dbReference type="PANTHER" id="PTHR20883:SF15">
    <property type="entry name" value="PHYTANOYL-COA DIOXYGENASE DOMAIN-CONTAINING PROTEIN 1"/>
    <property type="match status" value="1"/>
</dbReference>
<evidence type="ECO:0000313" key="7">
    <source>
        <dbReference type="EMBL" id="CAB3264843.1"/>
    </source>
</evidence>
<proteinExistence type="evidence at transcript level"/>
<evidence type="ECO:0000256" key="3">
    <source>
        <dbReference type="ARBA" id="ARBA00023004"/>
    </source>
</evidence>
<dbReference type="Gene3D" id="2.60.120.620">
    <property type="entry name" value="q2cbj1_9rhob like domain"/>
    <property type="match status" value="1"/>
</dbReference>
<gene>
    <name evidence="7" type="primary">Phyhd1</name>
</gene>
<evidence type="ECO:0000256" key="5">
    <source>
        <dbReference type="ARBA" id="ARBA00039857"/>
    </source>
</evidence>
<keyword evidence="7" id="KW-0560">Oxidoreductase</keyword>
<comment type="function">
    <text evidence="6">2-oxoglutarate(2OG)-dependent dioxygenase that catalyzes the conversion of 2-oxoglutarate to succinate and CO(2) in an iron-dependent manner. However, does not couple 2OG turnover to the hydroxylation of acyl-coenzyme A derivatives, implying that it is not directly involved in phytanoyl coenzyme-A metabolism. Does not show detectable activity towards fatty acid CoA thioesters.</text>
</comment>
<keyword evidence="2" id="KW-0479">Metal-binding</keyword>
<accession>A0A6F9DPD3</accession>
<reference evidence="7" key="1">
    <citation type="submission" date="2020-04" db="EMBL/GenBank/DDBJ databases">
        <authorList>
            <person name="Neveu A P."/>
        </authorList>
    </citation>
    <scope>NUCLEOTIDE SEQUENCE</scope>
    <source>
        <tissue evidence="7">Whole embryo</tissue>
    </source>
</reference>
<evidence type="ECO:0000256" key="2">
    <source>
        <dbReference type="ARBA" id="ARBA00022723"/>
    </source>
</evidence>
<dbReference type="SUPFAM" id="SSF51197">
    <property type="entry name" value="Clavaminate synthase-like"/>
    <property type="match status" value="1"/>
</dbReference>
<dbReference type="InterPro" id="IPR008775">
    <property type="entry name" value="Phytyl_CoA_dOase-like"/>
</dbReference>
<comment type="cofactor">
    <cofactor evidence="1">
        <name>Fe cation</name>
        <dbReference type="ChEBI" id="CHEBI:24875"/>
    </cofactor>
</comment>